<dbReference type="Pfam" id="PF13439">
    <property type="entry name" value="Glyco_transf_4"/>
    <property type="match status" value="1"/>
</dbReference>
<dbReference type="RefSeq" id="WP_140504041.1">
    <property type="nucleotide sequence ID" value="NZ_RCZH01000002.1"/>
</dbReference>
<keyword evidence="3" id="KW-0808">Transferase</keyword>
<dbReference type="PANTHER" id="PTHR12526:SF630">
    <property type="entry name" value="GLYCOSYLTRANSFERASE"/>
    <property type="match status" value="1"/>
</dbReference>
<keyword evidence="4" id="KW-1185">Reference proteome</keyword>
<evidence type="ECO:0000259" key="2">
    <source>
        <dbReference type="Pfam" id="PF13439"/>
    </source>
</evidence>
<dbReference type="OrthoDB" id="7560678at2"/>
<sequence>MKVLQIINRFDSGGAEKLLLETIPIYNAKGLHVDLLLLNGTESSFLKVLKAQNCCKIYSLGSYSVYNPIHIFKIIPFLKKYDIAHVHLFPSQYWIVLAKIISFSKIKILVTEHSSSNPRIENYFFSKIDQLMYRFYDAIICITDDVYKIIQRHTKLPKNKFKVIENGINLKIIDNAEPYLKNEISELLNEEDILLIHVARFSIHKDPETVVRAMQLLPINIKLIFVGDGNLRGKCEKLVQELELENRILFLGNRIDIARLLKTADISILSSNGEGFGLVAIESMASGIPFIASDVVGLSGLVKGAGVLFEKGNQQDLAFIINELIQNEDFCINVIKTGKLKAKQFDVEVMAEKYIKFYKTLL</sequence>
<gene>
    <name evidence="3" type="ORF">EAH81_04155</name>
</gene>
<reference evidence="3 4" key="1">
    <citation type="journal article" date="2019" name="Environ. Microbiol.">
        <title>Species interactions and distinct microbial communities in high Arctic permafrost affected cryosols are associated with the CH4 and CO2 gas fluxes.</title>
        <authorList>
            <person name="Altshuler I."/>
            <person name="Hamel J."/>
            <person name="Turney S."/>
            <person name="Magnuson E."/>
            <person name="Levesque R."/>
            <person name="Greer C."/>
            <person name="Whyte L.G."/>
        </authorList>
    </citation>
    <scope>NUCLEOTIDE SEQUENCE [LARGE SCALE GENOMIC DNA]</scope>
    <source>
        <strain evidence="3 4">42</strain>
    </source>
</reference>
<dbReference type="Pfam" id="PF00534">
    <property type="entry name" value="Glycos_transf_1"/>
    <property type="match status" value="1"/>
</dbReference>
<dbReference type="EMBL" id="RCZH01000002">
    <property type="protein sequence ID" value="TPG44670.1"/>
    <property type="molecule type" value="Genomic_DNA"/>
</dbReference>
<dbReference type="GO" id="GO:0016757">
    <property type="term" value="F:glycosyltransferase activity"/>
    <property type="evidence" value="ECO:0007669"/>
    <property type="project" value="InterPro"/>
</dbReference>
<accession>A0A502F6G9</accession>
<dbReference type="SUPFAM" id="SSF53756">
    <property type="entry name" value="UDP-Glycosyltransferase/glycogen phosphorylase"/>
    <property type="match status" value="1"/>
</dbReference>
<protein>
    <submittedName>
        <fullName evidence="3">Glycosyltransferase</fullName>
    </submittedName>
</protein>
<evidence type="ECO:0000259" key="1">
    <source>
        <dbReference type="Pfam" id="PF00534"/>
    </source>
</evidence>
<evidence type="ECO:0000313" key="3">
    <source>
        <dbReference type="EMBL" id="TPG44670.1"/>
    </source>
</evidence>
<dbReference type="AlphaFoldDB" id="A0A502F6G9"/>
<comment type="caution">
    <text evidence="3">The sequence shown here is derived from an EMBL/GenBank/DDBJ whole genome shotgun (WGS) entry which is preliminary data.</text>
</comment>
<dbReference type="InterPro" id="IPR001296">
    <property type="entry name" value="Glyco_trans_1"/>
</dbReference>
<proteinExistence type="predicted"/>
<feature type="domain" description="Glycosyl transferase family 1" evidence="1">
    <location>
        <begin position="185"/>
        <end position="339"/>
    </location>
</feature>
<dbReference type="PANTHER" id="PTHR12526">
    <property type="entry name" value="GLYCOSYLTRANSFERASE"/>
    <property type="match status" value="1"/>
</dbReference>
<dbReference type="InterPro" id="IPR028098">
    <property type="entry name" value="Glyco_trans_4-like_N"/>
</dbReference>
<organism evidence="3 4">
    <name type="scientific">Flavobacterium pectinovorum</name>
    <dbReference type="NCBI Taxonomy" id="29533"/>
    <lineage>
        <taxon>Bacteria</taxon>
        <taxon>Pseudomonadati</taxon>
        <taxon>Bacteroidota</taxon>
        <taxon>Flavobacteriia</taxon>
        <taxon>Flavobacteriales</taxon>
        <taxon>Flavobacteriaceae</taxon>
        <taxon>Flavobacterium</taxon>
    </lineage>
</organism>
<name>A0A502F6G9_9FLAO</name>
<feature type="domain" description="Glycosyltransferase subfamily 4-like N-terminal" evidence="2">
    <location>
        <begin position="13"/>
        <end position="170"/>
    </location>
</feature>
<dbReference type="Gene3D" id="3.40.50.2000">
    <property type="entry name" value="Glycogen Phosphorylase B"/>
    <property type="match status" value="2"/>
</dbReference>
<evidence type="ECO:0000313" key="4">
    <source>
        <dbReference type="Proteomes" id="UP000319700"/>
    </source>
</evidence>
<dbReference type="Proteomes" id="UP000319700">
    <property type="component" value="Unassembled WGS sequence"/>
</dbReference>